<sequence>MVVVATEDESWTFYFDGTSTSKGGGAGSFAVNEATLAPYRTAGERLVNSFKQFVLEHIPGVTNRYVDALATLGSKLSFVEEQPNIAVKDMLVVEALTQEEPLEESDWRKFVMEKIGKGNTSRN</sequence>
<dbReference type="EMBL" id="JAJFAZ020000007">
    <property type="protein sequence ID" value="KAI5317577.1"/>
    <property type="molecule type" value="Genomic_DNA"/>
</dbReference>
<evidence type="ECO:0008006" key="3">
    <source>
        <dbReference type="Google" id="ProtNLM"/>
    </source>
</evidence>
<gene>
    <name evidence="1" type="ORF">L3X38_037284</name>
</gene>
<dbReference type="AlphaFoldDB" id="A0AAD4V4S5"/>
<accession>A0AAD4V4S5</accession>
<dbReference type="Proteomes" id="UP001054821">
    <property type="component" value="Chromosome 7"/>
</dbReference>
<protein>
    <recommendedName>
        <fullName evidence="3">RNase H type-1 domain-containing protein</fullName>
    </recommendedName>
</protein>
<keyword evidence="2" id="KW-1185">Reference proteome</keyword>
<evidence type="ECO:0000313" key="1">
    <source>
        <dbReference type="EMBL" id="KAI5317577.1"/>
    </source>
</evidence>
<proteinExistence type="predicted"/>
<comment type="caution">
    <text evidence="1">The sequence shown here is derived from an EMBL/GenBank/DDBJ whole genome shotgun (WGS) entry which is preliminary data.</text>
</comment>
<reference evidence="1 2" key="1">
    <citation type="journal article" date="2022" name="G3 (Bethesda)">
        <title>Whole-genome sequence and methylome profiling of the almond [Prunus dulcis (Mill.) D.A. Webb] cultivar 'Nonpareil'.</title>
        <authorList>
            <person name="D'Amico-Willman K.M."/>
            <person name="Ouma W.Z."/>
            <person name="Meulia T."/>
            <person name="Sideli G.M."/>
            <person name="Gradziel T.M."/>
            <person name="Fresnedo-Ramirez J."/>
        </authorList>
    </citation>
    <scope>NUCLEOTIDE SEQUENCE [LARGE SCALE GENOMIC DNA]</scope>
    <source>
        <strain evidence="1">Clone GOH B32 T37-40</strain>
    </source>
</reference>
<organism evidence="1 2">
    <name type="scientific">Prunus dulcis</name>
    <name type="common">Almond</name>
    <name type="synonym">Amygdalus dulcis</name>
    <dbReference type="NCBI Taxonomy" id="3755"/>
    <lineage>
        <taxon>Eukaryota</taxon>
        <taxon>Viridiplantae</taxon>
        <taxon>Streptophyta</taxon>
        <taxon>Embryophyta</taxon>
        <taxon>Tracheophyta</taxon>
        <taxon>Spermatophyta</taxon>
        <taxon>Magnoliopsida</taxon>
        <taxon>eudicotyledons</taxon>
        <taxon>Gunneridae</taxon>
        <taxon>Pentapetalae</taxon>
        <taxon>rosids</taxon>
        <taxon>fabids</taxon>
        <taxon>Rosales</taxon>
        <taxon>Rosaceae</taxon>
        <taxon>Amygdaloideae</taxon>
        <taxon>Amygdaleae</taxon>
        <taxon>Prunus</taxon>
    </lineage>
</organism>
<evidence type="ECO:0000313" key="2">
    <source>
        <dbReference type="Proteomes" id="UP001054821"/>
    </source>
</evidence>
<name>A0AAD4V4S5_PRUDU</name>